<reference evidence="10 11" key="1">
    <citation type="submission" date="2020-08" db="EMBL/GenBank/DDBJ databases">
        <title>A Genomic Blueprint of the Chicken Gut Microbiome.</title>
        <authorList>
            <person name="Gilroy R."/>
            <person name="Ravi A."/>
            <person name="Getino M."/>
            <person name="Pursley I."/>
            <person name="Horton D.L."/>
            <person name="Alikhan N.-F."/>
            <person name="Baker D."/>
            <person name="Gharbi K."/>
            <person name="Hall N."/>
            <person name="Watson M."/>
            <person name="Adriaenssens E.M."/>
            <person name="Foster-Nyarko E."/>
            <person name="Jarju S."/>
            <person name="Secka A."/>
            <person name="Antonio M."/>
            <person name="Oren A."/>
            <person name="Chaudhuri R."/>
            <person name="La Ragione R.M."/>
            <person name="Hildebrand F."/>
            <person name="Pallen M.J."/>
        </authorList>
    </citation>
    <scope>NUCLEOTIDE SEQUENCE [LARGE SCALE GENOMIC DNA]</scope>
    <source>
        <strain evidence="10 11">Sa3CUA8</strain>
    </source>
</reference>
<evidence type="ECO:0000259" key="9">
    <source>
        <dbReference type="Pfam" id="PF02163"/>
    </source>
</evidence>
<comment type="subcellular location">
    <subcellularLocation>
        <location evidence="2">Membrane</location>
        <topology evidence="2">Multi-pass membrane protein</topology>
    </subcellularLocation>
</comment>
<feature type="transmembrane region" description="Helical" evidence="8">
    <location>
        <begin position="7"/>
        <end position="24"/>
    </location>
</feature>
<protein>
    <recommendedName>
        <fullName evidence="9">Peptidase M50 domain-containing protein</fullName>
    </recommendedName>
</protein>
<evidence type="ECO:0000256" key="1">
    <source>
        <dbReference type="ARBA" id="ARBA00001947"/>
    </source>
</evidence>
<keyword evidence="7" id="KW-0175">Coiled coil</keyword>
<keyword evidence="6 8" id="KW-0472">Membrane</keyword>
<keyword evidence="11" id="KW-1185">Reference proteome</keyword>
<dbReference type="InterPro" id="IPR008915">
    <property type="entry name" value="Peptidase_M50"/>
</dbReference>
<dbReference type="RefSeq" id="WP_191689243.1">
    <property type="nucleotide sequence ID" value="NZ_JACSQY010000004.1"/>
</dbReference>
<evidence type="ECO:0000256" key="5">
    <source>
        <dbReference type="ARBA" id="ARBA00022989"/>
    </source>
</evidence>
<feature type="domain" description="Peptidase M50" evidence="9">
    <location>
        <begin position="14"/>
        <end position="196"/>
    </location>
</feature>
<evidence type="ECO:0000256" key="3">
    <source>
        <dbReference type="ARBA" id="ARBA00007931"/>
    </source>
</evidence>
<evidence type="ECO:0000256" key="4">
    <source>
        <dbReference type="ARBA" id="ARBA00022692"/>
    </source>
</evidence>
<comment type="caution">
    <text evidence="10">The sequence shown here is derived from an EMBL/GenBank/DDBJ whole genome shotgun (WGS) entry which is preliminary data.</text>
</comment>
<dbReference type="Pfam" id="PF02163">
    <property type="entry name" value="Peptidase_M50"/>
    <property type="match status" value="1"/>
</dbReference>
<evidence type="ECO:0000256" key="7">
    <source>
        <dbReference type="SAM" id="Coils"/>
    </source>
</evidence>
<dbReference type="Proteomes" id="UP000659496">
    <property type="component" value="Unassembled WGS sequence"/>
</dbReference>
<organism evidence="10 11">
    <name type="scientific">Sporosarcina gallistercoris</name>
    <dbReference type="NCBI Taxonomy" id="2762245"/>
    <lineage>
        <taxon>Bacteria</taxon>
        <taxon>Bacillati</taxon>
        <taxon>Bacillota</taxon>
        <taxon>Bacilli</taxon>
        <taxon>Bacillales</taxon>
        <taxon>Caryophanaceae</taxon>
        <taxon>Sporosarcina</taxon>
    </lineage>
</organism>
<proteinExistence type="inferred from homology"/>
<keyword evidence="5 8" id="KW-1133">Transmembrane helix</keyword>
<evidence type="ECO:0000313" key="11">
    <source>
        <dbReference type="Proteomes" id="UP000659496"/>
    </source>
</evidence>
<keyword evidence="4 8" id="KW-0812">Transmembrane</keyword>
<feature type="transmembrane region" description="Helical" evidence="8">
    <location>
        <begin position="80"/>
        <end position="103"/>
    </location>
</feature>
<evidence type="ECO:0000256" key="8">
    <source>
        <dbReference type="SAM" id="Phobius"/>
    </source>
</evidence>
<evidence type="ECO:0000256" key="2">
    <source>
        <dbReference type="ARBA" id="ARBA00004141"/>
    </source>
</evidence>
<comment type="similarity">
    <text evidence="3">Belongs to the peptidase M50B family.</text>
</comment>
<sequence length="240" mass="28149">MFGISDLLALVISAFIILPVVMFIREFGYLFVSLLCGVKNPRFTIGSGPRIFKYRFLDIRKYYHVYSWFSFDEIKRKSNFTYILIYAAPILTNVIVALTFNTLLANGFLQEQARFWNRFIFYAFFYVLFDSIPMLTTHGKPNNGMIIYELIRYGKRVDYSEDEIIPSTTQVDEDYDEEMKKVEKMQKKIEQLKSGKDEKSIPETEVVGERIQEDLTVTAENIAKEELEKELEQHDKKEGT</sequence>
<evidence type="ECO:0000256" key="6">
    <source>
        <dbReference type="ARBA" id="ARBA00023136"/>
    </source>
</evidence>
<gene>
    <name evidence="10" type="ORF">H9659_07100</name>
</gene>
<dbReference type="EMBL" id="JACSQY010000004">
    <property type="protein sequence ID" value="MBD7908089.1"/>
    <property type="molecule type" value="Genomic_DNA"/>
</dbReference>
<accession>A0ABR8PIU6</accession>
<comment type="cofactor">
    <cofactor evidence="1">
        <name>Zn(2+)</name>
        <dbReference type="ChEBI" id="CHEBI:29105"/>
    </cofactor>
</comment>
<evidence type="ECO:0000313" key="10">
    <source>
        <dbReference type="EMBL" id="MBD7908089.1"/>
    </source>
</evidence>
<feature type="coiled-coil region" evidence="7">
    <location>
        <begin position="175"/>
        <end position="237"/>
    </location>
</feature>
<feature type="transmembrane region" description="Helical" evidence="8">
    <location>
        <begin position="115"/>
        <end position="135"/>
    </location>
</feature>
<name>A0ABR8PIU6_9BACL</name>